<dbReference type="GO" id="GO:0030422">
    <property type="term" value="P:siRNA processing"/>
    <property type="evidence" value="ECO:0000318"/>
    <property type="project" value="GO_Central"/>
</dbReference>
<comment type="similarity">
    <text evidence="1 8">Belongs to the RdRP family.</text>
</comment>
<feature type="domain" description="RNA-dependent RNA polymerase 6-like RNA-binding" evidence="10">
    <location>
        <begin position="15"/>
        <end position="113"/>
    </location>
</feature>
<dbReference type="GO" id="GO:0003723">
    <property type="term" value="F:RNA binding"/>
    <property type="evidence" value="ECO:0007669"/>
    <property type="project" value="UniProtKB-KW"/>
</dbReference>
<dbReference type="CDD" id="cd00590">
    <property type="entry name" value="RRM_SF"/>
    <property type="match status" value="1"/>
</dbReference>
<feature type="domain" description="RNA-dependent RNA polymerase 6-like second" evidence="11">
    <location>
        <begin position="132"/>
        <end position="295"/>
    </location>
</feature>
<sequence length="1207" mass="137214">MVIDSSEDDKKKLVITQVSIGGFDERTSAKELTEYLERAVGSIMRCRLKRSLTPPNSYPDYEVDASQVRRTIDVTRVIPHAFVHFAIPKCAKRAETLSGKCALILDSSPLKVHVGMNSSFRVAWRKTTLPIKFENCKVQIGSLFSWSEFWVGWEGPNLGVDFHVDPYDGTCGVFFTKDITFSIKDSNQKVVIKCDMKLEFPIRDIQWVHFFQEQASLGMLVQLSSSPLIYYRTDNDDTHVTVPFLLLDDEDPWIRTTDFTGNGAVGRCRCYKISFSPRYGLKMEKARDYFRECRILEHGVLQKVLGPQDYPPKVSTEPGFMKPMRNHFFSVNIQEGLSFEVVYLVTCLVHKGIINQHRLCKEFFDLLRSQSPEVNTAALRHMYSCHRPVFDAYKELKTVQEWLLKNPRLVKETHIPEDSVEVRRLMITPTGAQCLPPQVELSNRVLRNYREISDRFIRVTFTDEGLQTLNSGVLSIYTAPIVKDFSHSKTAQKTAIFRRVRSIAFDGFNLCGRRYLFLAFSSNQLRDRSAWFFADTEKTTADSIRSWMGKFTDENVAKCAARMGMCFSSTYATVEFDQKDVNFKLAEIKRNGYVFSDGIGKITPELATQVASKLKLSENPPCAYQVRYAGCKGVIVTWPRDGKAKLSIRPSMFKFESKHTMLEVITWTRFQPGYLNRQIITLLSTLKVPNEAFLELQDSMVSDLSQILVNGEVAHKVVTNSCGEQANTAAIMLSAGFTPQTEPHLREMLSCIRAAQLGDLLAKARIFNPDGRWLMGCLDELGELEHGQCFIQVSSPSLENCFIKHGKSFSKRKHNVKVITGTVVVAKNPCLHPGEIRVLEAVDVPGLHHLVDCLVFPQKGDRPHTNEASGSDLDGDTYFVTWNETLVPPSGKSWAAMDYDSGEAKFAPRQVSSQDIIEFFMKHMVSDSIGQISNAHVVHADLSKDGALDENCLYLAELAAIAVDVPKTGKQVFLPNNLKPKMYPDFMEKDGIFSYKSEKILGILYRKIKDAPHIKFKEMEPQSLDDLPYDLDLEVLGSEDFLSEAWHYKCLYDRQIILFLGLYNVSSEGEVVTSCYSSISKHNSRKVGELKEKLNNTYRALNKEFKAIFENVGSDVELSDEEKNAFYERKASAWYQVTYHPKWVKKLEEIRATKGMTEESGRELVTPLSFPWIAVDYLMRIKIKAAKREFDPTKPIDSLACYLLPHI</sequence>
<feature type="domain" description="RDRP core" evidence="9">
    <location>
        <begin position="427"/>
        <end position="1008"/>
    </location>
</feature>
<gene>
    <name evidence="14" type="ORF">AMTR_s00078p00055040</name>
</gene>
<protein>
    <recommendedName>
        <fullName evidence="8">RNA-dependent RNA polymerase</fullName>
        <ecNumber evidence="8">2.7.7.48</ecNumber>
    </recommendedName>
</protein>
<dbReference type="OrthoDB" id="6513042at2759"/>
<evidence type="ECO:0000256" key="1">
    <source>
        <dbReference type="ARBA" id="ARBA00005762"/>
    </source>
</evidence>
<evidence type="ECO:0000256" key="7">
    <source>
        <dbReference type="ARBA" id="ARBA00048744"/>
    </source>
</evidence>
<dbReference type="Proteomes" id="UP000017836">
    <property type="component" value="Unassembled WGS sequence"/>
</dbReference>
<dbReference type="STRING" id="13333.W1P1P2"/>
<evidence type="ECO:0000313" key="15">
    <source>
        <dbReference type="Proteomes" id="UP000017836"/>
    </source>
</evidence>
<organism evidence="14 15">
    <name type="scientific">Amborella trichopoda</name>
    <dbReference type="NCBI Taxonomy" id="13333"/>
    <lineage>
        <taxon>Eukaryota</taxon>
        <taxon>Viridiplantae</taxon>
        <taxon>Streptophyta</taxon>
        <taxon>Embryophyta</taxon>
        <taxon>Tracheophyta</taxon>
        <taxon>Spermatophyta</taxon>
        <taxon>Magnoliopsida</taxon>
        <taxon>Amborellales</taxon>
        <taxon>Amborellaceae</taxon>
        <taxon>Amborella</taxon>
    </lineage>
</organism>
<dbReference type="Pfam" id="PF26252">
    <property type="entry name" value="RdRP_helical"/>
    <property type="match status" value="1"/>
</dbReference>
<comment type="function">
    <text evidence="8">Probably involved in the RNA silencing pathway and required for the generation of small interfering RNAs (siRNAs).</text>
</comment>
<dbReference type="InterPro" id="IPR057297">
    <property type="entry name" value="RDR6-like_2nd"/>
</dbReference>
<dbReference type="Pfam" id="PF24572">
    <property type="entry name" value="RBD_RDR6"/>
    <property type="match status" value="1"/>
</dbReference>
<name>W1P1P2_AMBTC</name>
<evidence type="ECO:0000256" key="3">
    <source>
        <dbReference type="ARBA" id="ARBA00022679"/>
    </source>
</evidence>
<feature type="domain" description="RDRP C-terminal head" evidence="13">
    <location>
        <begin position="1028"/>
        <end position="1191"/>
    </location>
</feature>
<evidence type="ECO:0000259" key="10">
    <source>
        <dbReference type="Pfam" id="PF24572"/>
    </source>
</evidence>
<dbReference type="Pfam" id="PF24577">
    <property type="entry name" value="RDR6_2nd"/>
    <property type="match status" value="1"/>
</dbReference>
<dbReference type="InterPro" id="IPR057596">
    <property type="entry name" value="RDRP_core"/>
</dbReference>
<evidence type="ECO:0000256" key="6">
    <source>
        <dbReference type="ARBA" id="ARBA00023158"/>
    </source>
</evidence>
<dbReference type="InterPro" id="IPR058751">
    <property type="entry name" value="RDRP_helical"/>
</dbReference>
<keyword evidence="3 8" id="KW-0808">Transferase</keyword>
<evidence type="ECO:0000256" key="5">
    <source>
        <dbReference type="ARBA" id="ARBA00022884"/>
    </source>
</evidence>
<evidence type="ECO:0000256" key="2">
    <source>
        <dbReference type="ARBA" id="ARBA00022484"/>
    </source>
</evidence>
<dbReference type="InterPro" id="IPR058752">
    <property type="entry name" value="RDRP_C_head"/>
</dbReference>
<dbReference type="OMA" id="KGLMGQY"/>
<evidence type="ECO:0000259" key="12">
    <source>
        <dbReference type="Pfam" id="PF26252"/>
    </source>
</evidence>
<dbReference type="PANTHER" id="PTHR23079">
    <property type="entry name" value="RNA-DEPENDENT RNA POLYMERASE"/>
    <property type="match status" value="1"/>
</dbReference>
<dbReference type="AlphaFoldDB" id="W1P1P2"/>
<evidence type="ECO:0000256" key="4">
    <source>
        <dbReference type="ARBA" id="ARBA00022695"/>
    </source>
</evidence>
<evidence type="ECO:0000313" key="14">
    <source>
        <dbReference type="EMBL" id="ERN03747.1"/>
    </source>
</evidence>
<dbReference type="HOGENOM" id="CLU_001366_3_1_1"/>
<keyword evidence="5 8" id="KW-0694">RNA-binding</keyword>
<evidence type="ECO:0000259" key="13">
    <source>
        <dbReference type="Pfam" id="PF26253"/>
    </source>
</evidence>
<dbReference type="PANTHER" id="PTHR23079:SF18">
    <property type="entry name" value="RNA-DEPENDENT RNA POLYMERASE 6"/>
    <property type="match status" value="1"/>
</dbReference>
<dbReference type="Gramene" id="ERN03747">
    <property type="protein sequence ID" value="ERN03747"/>
    <property type="gene ID" value="AMTR_s00078p00055040"/>
</dbReference>
<evidence type="ECO:0000259" key="9">
    <source>
        <dbReference type="Pfam" id="PF05183"/>
    </source>
</evidence>
<evidence type="ECO:0000256" key="8">
    <source>
        <dbReference type="RuleBase" id="RU363098"/>
    </source>
</evidence>
<dbReference type="InterPro" id="IPR057298">
    <property type="entry name" value="RDR6-like_RBD"/>
</dbReference>
<dbReference type="GO" id="GO:0031380">
    <property type="term" value="C:nuclear RNA-directed RNA polymerase complex"/>
    <property type="evidence" value="ECO:0000318"/>
    <property type="project" value="GO_Central"/>
</dbReference>
<keyword evidence="4 8" id="KW-0548">Nucleotidyltransferase</keyword>
<evidence type="ECO:0000259" key="11">
    <source>
        <dbReference type="Pfam" id="PF24577"/>
    </source>
</evidence>
<dbReference type="Pfam" id="PF05183">
    <property type="entry name" value="RdRP"/>
    <property type="match status" value="1"/>
</dbReference>
<dbReference type="GO" id="GO:0003968">
    <property type="term" value="F:RNA-directed RNA polymerase activity"/>
    <property type="evidence" value="ECO:0000318"/>
    <property type="project" value="GO_Central"/>
</dbReference>
<dbReference type="Pfam" id="PF26253">
    <property type="entry name" value="RdRP_head"/>
    <property type="match status" value="1"/>
</dbReference>
<keyword evidence="15" id="KW-1185">Reference proteome</keyword>
<dbReference type="EMBL" id="KI394330">
    <property type="protein sequence ID" value="ERN03747.1"/>
    <property type="molecule type" value="Genomic_DNA"/>
</dbReference>
<reference evidence="15" key="1">
    <citation type="journal article" date="2013" name="Science">
        <title>The Amborella genome and the evolution of flowering plants.</title>
        <authorList>
            <consortium name="Amborella Genome Project"/>
        </authorList>
    </citation>
    <scope>NUCLEOTIDE SEQUENCE [LARGE SCALE GENOMIC DNA]</scope>
</reference>
<dbReference type="InterPro" id="IPR007855">
    <property type="entry name" value="RDRP"/>
</dbReference>
<dbReference type="EC" id="2.7.7.48" evidence="8"/>
<proteinExistence type="inferred from homology"/>
<accession>W1P1P2</accession>
<feature type="domain" description="RDRP helical" evidence="12">
    <location>
        <begin position="327"/>
        <end position="409"/>
    </location>
</feature>
<dbReference type="KEGG" id="atr:18431895"/>
<keyword evidence="6 8" id="KW-0943">RNA-mediated gene silencing</keyword>
<comment type="catalytic activity">
    <reaction evidence="7 8">
        <text>RNA(n) + a ribonucleoside 5'-triphosphate = RNA(n+1) + diphosphate</text>
        <dbReference type="Rhea" id="RHEA:21248"/>
        <dbReference type="Rhea" id="RHEA-COMP:14527"/>
        <dbReference type="Rhea" id="RHEA-COMP:17342"/>
        <dbReference type="ChEBI" id="CHEBI:33019"/>
        <dbReference type="ChEBI" id="CHEBI:61557"/>
        <dbReference type="ChEBI" id="CHEBI:140395"/>
        <dbReference type="EC" id="2.7.7.48"/>
    </reaction>
</comment>
<keyword evidence="2 8" id="KW-0696">RNA-directed RNA polymerase</keyword>
<dbReference type="eggNOG" id="KOG0988">
    <property type="taxonomic scope" value="Eukaryota"/>
</dbReference>